<protein>
    <recommendedName>
        <fullName evidence="1">SH3 fold domain-containing protein</fullName>
    </recommendedName>
</protein>
<dbReference type="InterPro" id="IPR046907">
    <property type="entry name" value="SH3DP"/>
</dbReference>
<feature type="domain" description="SH3 fold" evidence="1">
    <location>
        <begin position="9"/>
        <end position="129"/>
    </location>
</feature>
<evidence type="ECO:0000259" key="1">
    <source>
        <dbReference type="Pfam" id="PF20287"/>
    </source>
</evidence>
<proteinExistence type="predicted"/>
<gene>
    <name evidence="2" type="ORF">SIMMY50_224</name>
</gene>
<keyword evidence="3" id="KW-1185">Reference proteome</keyword>
<dbReference type="EMBL" id="KU886223">
    <property type="protein sequence ID" value="ANH51683.1"/>
    <property type="molecule type" value="Genomic_DNA"/>
</dbReference>
<organism evidence="2 3">
    <name type="scientific">Erwinia phage vB_EamM_Simmy50</name>
    <dbReference type="NCBI Taxonomy" id="1815988"/>
    <lineage>
        <taxon>Viruses</taxon>
        <taxon>Duplodnaviria</taxon>
        <taxon>Heunggongvirae</taxon>
        <taxon>Uroviricota</taxon>
        <taxon>Caudoviricetes</taxon>
        <taxon>Chimalliviridae</taxon>
        <taxon>Agricanvirus</taxon>
        <taxon>Agricanvirus simmy50</taxon>
    </lineage>
</organism>
<dbReference type="Proteomes" id="UP000222975">
    <property type="component" value="Segment"/>
</dbReference>
<dbReference type="Pfam" id="PF20287">
    <property type="entry name" value="SH3DP"/>
    <property type="match status" value="1"/>
</dbReference>
<name>A0A173GDP1_9CAUD</name>
<evidence type="ECO:0000313" key="2">
    <source>
        <dbReference type="EMBL" id="ANH51683.1"/>
    </source>
</evidence>
<sequence length="139" mass="14917">MSKSYADLVKGAIVDFNVVAPDILGEGFTSCTVNGRFDADTANLLGLDVQAKHQNLYPLVKPQGIPDNPDSYDFIKVTKTSGAQAILWLPWIVESTIAPVSRNKINVVIEDVGSKDIAVVKAALESNGYLNAVVTLIDN</sequence>
<reference evidence="3" key="1">
    <citation type="submission" date="2016-03" db="EMBL/GenBank/DDBJ databases">
        <authorList>
            <person name="Sharma R."/>
            <person name="Simister A.R."/>
            <person name="Berg J.A."/>
            <person name="Jensen G.L."/>
            <person name="Keele B.R."/>
            <person name="Ward M.E.H."/>
            <person name="Breakwell D.P."/>
            <person name="Hope S."/>
            <person name="Grose J.H."/>
        </authorList>
    </citation>
    <scope>NUCLEOTIDE SEQUENCE [LARGE SCALE GENOMIC DNA]</scope>
</reference>
<accession>A0A173GDP1</accession>
<evidence type="ECO:0000313" key="3">
    <source>
        <dbReference type="Proteomes" id="UP000222975"/>
    </source>
</evidence>